<dbReference type="PANTHER" id="PTHR23026:SF123">
    <property type="entry name" value="NAD(P)H NITROREDUCTASE RV3131-RELATED"/>
    <property type="match status" value="1"/>
</dbReference>
<evidence type="ECO:0008006" key="3">
    <source>
        <dbReference type="Google" id="ProtNLM"/>
    </source>
</evidence>
<dbReference type="Proteomes" id="UP000471745">
    <property type="component" value="Unassembled WGS sequence"/>
</dbReference>
<organism evidence="1 2">
    <name type="scientific">Actinospica acidiphila</name>
    <dbReference type="NCBI Taxonomy" id="304899"/>
    <lineage>
        <taxon>Bacteria</taxon>
        <taxon>Bacillati</taxon>
        <taxon>Actinomycetota</taxon>
        <taxon>Actinomycetes</taxon>
        <taxon>Catenulisporales</taxon>
        <taxon>Actinospicaceae</taxon>
        <taxon>Actinospica</taxon>
    </lineage>
</organism>
<dbReference type="Gene3D" id="3.40.109.10">
    <property type="entry name" value="NADH Oxidase"/>
    <property type="match status" value="1"/>
</dbReference>
<dbReference type="RefSeq" id="WP_046249524.1">
    <property type="nucleotide sequence ID" value="NZ_JAAGNA010000097.1"/>
</dbReference>
<name>A0A9X5CFV2_9ACTN</name>
<proteinExistence type="predicted"/>
<dbReference type="AlphaFoldDB" id="A0A9X5CFV2"/>
<reference evidence="1 2" key="1">
    <citation type="submission" date="2020-01" db="EMBL/GenBank/DDBJ databases">
        <title>Insect and environment-associated Actinomycetes.</title>
        <authorList>
            <person name="Currrie C."/>
            <person name="Chevrette M."/>
            <person name="Carlson C."/>
            <person name="Stubbendieck R."/>
            <person name="Wendt-Pienkowski E."/>
        </authorList>
    </citation>
    <scope>NUCLEOTIDE SEQUENCE [LARGE SCALE GENOMIC DNA]</scope>
    <source>
        <strain evidence="1 2">SID8189</strain>
    </source>
</reference>
<accession>A0A9X5CFV2</accession>
<comment type="caution">
    <text evidence="1">The sequence shown here is derived from an EMBL/GenBank/DDBJ whole genome shotgun (WGS) entry which is preliminary data.</text>
</comment>
<protein>
    <recommendedName>
        <fullName evidence="3">Nitroreductase</fullName>
    </recommendedName>
</protein>
<dbReference type="GO" id="GO:0016491">
    <property type="term" value="F:oxidoreductase activity"/>
    <property type="evidence" value="ECO:0007669"/>
    <property type="project" value="InterPro"/>
</dbReference>
<dbReference type="InterPro" id="IPR050627">
    <property type="entry name" value="Nitroreductase/BluB"/>
</dbReference>
<dbReference type="PANTHER" id="PTHR23026">
    <property type="entry name" value="NADPH NITROREDUCTASE"/>
    <property type="match status" value="1"/>
</dbReference>
<dbReference type="SUPFAM" id="SSF55469">
    <property type="entry name" value="FMN-dependent nitroreductase-like"/>
    <property type="match status" value="2"/>
</dbReference>
<dbReference type="NCBIfam" id="NF047509">
    <property type="entry name" value="Rv3131_FMN_oxido"/>
    <property type="match status" value="1"/>
</dbReference>
<evidence type="ECO:0000313" key="2">
    <source>
        <dbReference type="Proteomes" id="UP000471745"/>
    </source>
</evidence>
<dbReference type="EMBL" id="JAAGNA010000097">
    <property type="protein sequence ID" value="NEC47483.1"/>
    <property type="molecule type" value="Genomic_DNA"/>
</dbReference>
<dbReference type="InterPro" id="IPR000415">
    <property type="entry name" value="Nitroreductase-like"/>
</dbReference>
<keyword evidence="2" id="KW-1185">Reference proteome</keyword>
<evidence type="ECO:0000313" key="1">
    <source>
        <dbReference type="EMBL" id="NEC47483.1"/>
    </source>
</evidence>
<sequence>MSFRSGRPSHASTFLVRAAMTAPSLLNTQPWRFVADGDMEIELHADTRRGLPLADPHGRELVLGCGAALFNMRLAMLHLGFRPVVHTFPDPQDPAHLATVGWGAYTRPTDEEQRLYAALGRRHTAHGPFLPEPLPRDLVDDMRDHTHREGADLHVLDDVAERRLLAELVRVGEEAHRTDARLATEQAAWTWRLARPRDDGVPADVSVLHPDSTALAGRDYAGLTDMFPTPPRRWPARTGLVVLLATGKDDPLTWLRSGQALQRLLLHAAGHGVMAAFHTQPLEVPHLRTRVRQALTAGQFPQVILRLGHAPRVRALPRRALADVLG</sequence>
<gene>
    <name evidence="1" type="ORF">G3I18_02615</name>
</gene>